<name>A0A6P5XJ25_DURZI</name>
<evidence type="ECO:0000256" key="5">
    <source>
        <dbReference type="ARBA" id="ARBA00023136"/>
    </source>
</evidence>
<dbReference type="GeneID" id="111283581"/>
<reference evidence="9" key="1">
    <citation type="submission" date="2025-08" db="UniProtKB">
        <authorList>
            <consortium name="RefSeq"/>
        </authorList>
    </citation>
    <scope>IDENTIFICATION</scope>
    <source>
        <tissue evidence="9">Fruit stalk</tissue>
    </source>
</reference>
<keyword evidence="8" id="KW-1185">Reference proteome</keyword>
<dbReference type="Gene3D" id="1.20.1250.20">
    <property type="entry name" value="MFS general substrate transporter like domains"/>
    <property type="match status" value="1"/>
</dbReference>
<dbReference type="InterPro" id="IPR005018">
    <property type="entry name" value="DOMON_domain"/>
</dbReference>
<keyword evidence="3" id="KW-0732">Signal</keyword>
<dbReference type="Pfam" id="PF04526">
    <property type="entry name" value="DUF568"/>
    <property type="match status" value="1"/>
</dbReference>
<protein>
    <submittedName>
        <fullName evidence="9">Auxin-induced in root cultures protein 12-like</fullName>
    </submittedName>
</protein>
<evidence type="ECO:0000259" key="7">
    <source>
        <dbReference type="PROSITE" id="PS50836"/>
    </source>
</evidence>
<dbReference type="PANTHER" id="PTHR23130">
    <property type="entry name" value="CYTOCHROME B561 AND DOMON DOMAIN-CONTAINING PROTEIN"/>
    <property type="match status" value="1"/>
</dbReference>
<dbReference type="PANTHER" id="PTHR23130:SF157">
    <property type="entry name" value="AUXIN-INDUCED IN ROOT CULTURES PROTEIN 12"/>
    <property type="match status" value="1"/>
</dbReference>
<evidence type="ECO:0000313" key="9">
    <source>
        <dbReference type="RefSeq" id="XP_022727886.1"/>
    </source>
</evidence>
<evidence type="ECO:0000256" key="2">
    <source>
        <dbReference type="ARBA" id="ARBA00022448"/>
    </source>
</evidence>
<keyword evidence="6" id="KW-0812">Transmembrane</keyword>
<evidence type="ECO:0000256" key="4">
    <source>
        <dbReference type="ARBA" id="ARBA00022982"/>
    </source>
</evidence>
<keyword evidence="5 6" id="KW-0472">Membrane</keyword>
<dbReference type="OrthoDB" id="1720670at2759"/>
<dbReference type="KEGG" id="dzi:111283581"/>
<keyword evidence="2" id="KW-0813">Transport</keyword>
<comment type="subcellular location">
    <subcellularLocation>
        <location evidence="1">Membrane</location>
    </subcellularLocation>
</comment>
<evidence type="ECO:0000256" key="1">
    <source>
        <dbReference type="ARBA" id="ARBA00004370"/>
    </source>
</evidence>
<dbReference type="CDD" id="cd09629">
    <property type="entry name" value="DOMON_CIL1_like"/>
    <property type="match status" value="1"/>
</dbReference>
<evidence type="ECO:0000256" key="6">
    <source>
        <dbReference type="SAM" id="Phobius"/>
    </source>
</evidence>
<dbReference type="PROSITE" id="PS50836">
    <property type="entry name" value="DOMON"/>
    <property type="match status" value="1"/>
</dbReference>
<accession>A0A6P5XJ25</accession>
<evidence type="ECO:0000256" key="3">
    <source>
        <dbReference type="ARBA" id="ARBA00022729"/>
    </source>
</evidence>
<organism evidence="8 9">
    <name type="scientific">Durio zibethinus</name>
    <name type="common">Durian</name>
    <dbReference type="NCBI Taxonomy" id="66656"/>
    <lineage>
        <taxon>Eukaryota</taxon>
        <taxon>Viridiplantae</taxon>
        <taxon>Streptophyta</taxon>
        <taxon>Embryophyta</taxon>
        <taxon>Tracheophyta</taxon>
        <taxon>Spermatophyta</taxon>
        <taxon>Magnoliopsida</taxon>
        <taxon>eudicotyledons</taxon>
        <taxon>Gunneridae</taxon>
        <taxon>Pentapetalae</taxon>
        <taxon>rosids</taxon>
        <taxon>malvids</taxon>
        <taxon>Malvales</taxon>
        <taxon>Malvaceae</taxon>
        <taxon>Helicteroideae</taxon>
        <taxon>Durio</taxon>
    </lineage>
</organism>
<dbReference type="InterPro" id="IPR045265">
    <property type="entry name" value="AIR12_DOMON"/>
</dbReference>
<dbReference type="RefSeq" id="XP_022727886.1">
    <property type="nucleotide sequence ID" value="XM_022872151.1"/>
</dbReference>
<dbReference type="AlphaFoldDB" id="A0A6P5XJ25"/>
<dbReference type="GO" id="GO:0016020">
    <property type="term" value="C:membrane"/>
    <property type="evidence" value="ECO:0007669"/>
    <property type="project" value="UniProtKB-SubCell"/>
</dbReference>
<keyword evidence="4" id="KW-0249">Electron transport</keyword>
<dbReference type="InterPro" id="IPR036259">
    <property type="entry name" value="MFS_trans_sf"/>
</dbReference>
<gene>
    <name evidence="9" type="primary">LOC111283581</name>
</gene>
<dbReference type="Proteomes" id="UP000515121">
    <property type="component" value="Unplaced"/>
</dbReference>
<feature type="transmembrane region" description="Helical" evidence="6">
    <location>
        <begin position="48"/>
        <end position="67"/>
    </location>
</feature>
<feature type="transmembrane region" description="Helical" evidence="6">
    <location>
        <begin position="20"/>
        <end position="42"/>
    </location>
</feature>
<feature type="domain" description="DOMON" evidence="7">
    <location>
        <begin position="91"/>
        <end position="204"/>
    </location>
</feature>
<evidence type="ECO:0000313" key="8">
    <source>
        <dbReference type="Proteomes" id="UP000515121"/>
    </source>
</evidence>
<keyword evidence="6" id="KW-1133">Transmembrane helix</keyword>
<sequence>MHGFFYSESPDRMRSMSTALSLCSTSMGYFISSVLGVDILSFLNLLNYIFWARSFLVVDVVFGWITVKIVADTAINGTEVTTRDHLDITFLNSTLHFTYNATNSSLSIAFSAALSNANGWIAWAINPTATGMAGSRALLAFKNKGSMVVKTYNIRSYSSIIEGKQSFEVWDLEAEGGDDGTMVIYGSLKVPSSAEKLNLVWQVRPGVTNGHPMKHEFAKANPASMGDLMLVEKVSSGASSPVPAPRVANDDSGDGSRVREINAGFWILGLVSSTVLM</sequence>
<proteinExistence type="predicted"/>